<evidence type="ECO:0000313" key="21">
    <source>
        <dbReference type="Proteomes" id="UP000261620"/>
    </source>
</evidence>
<feature type="transmembrane region" description="Helical" evidence="17">
    <location>
        <begin position="33"/>
        <end position="55"/>
    </location>
</feature>
<feature type="signal peptide" evidence="18">
    <location>
        <begin position="1"/>
        <end position="21"/>
    </location>
</feature>
<evidence type="ECO:0000256" key="16">
    <source>
        <dbReference type="ARBA" id="ARBA00042622"/>
    </source>
</evidence>
<evidence type="ECO:0000259" key="19">
    <source>
        <dbReference type="SMART" id="SM01039"/>
    </source>
</evidence>
<evidence type="ECO:0000256" key="7">
    <source>
        <dbReference type="ARBA" id="ARBA00022692"/>
    </source>
</evidence>
<keyword evidence="5" id="KW-0272">Extracellular matrix</keyword>
<evidence type="ECO:0000256" key="4">
    <source>
        <dbReference type="ARBA" id="ARBA00022525"/>
    </source>
</evidence>
<dbReference type="Pfam" id="PF04089">
    <property type="entry name" value="BRICHOS"/>
    <property type="match status" value="1"/>
</dbReference>
<evidence type="ECO:0000256" key="5">
    <source>
        <dbReference type="ARBA" id="ARBA00022530"/>
    </source>
</evidence>
<feature type="domain" description="BRICHOS" evidence="19">
    <location>
        <begin position="93"/>
        <end position="172"/>
    </location>
</feature>
<keyword evidence="12" id="KW-0325">Glycoprotein</keyword>
<reference evidence="20" key="1">
    <citation type="submission" date="2025-08" db="UniProtKB">
        <authorList>
            <consortium name="Ensembl"/>
        </authorList>
    </citation>
    <scope>IDENTIFICATION</scope>
</reference>
<dbReference type="STRING" id="94237.ENSMMOP00000026521"/>
<dbReference type="InterPro" id="IPR007084">
    <property type="entry name" value="BRICHOS_dom"/>
</dbReference>
<keyword evidence="11" id="KW-1015">Disulfide bond</keyword>
<proteinExistence type="inferred from homology"/>
<keyword evidence="21" id="KW-1185">Reference proteome</keyword>
<organism evidence="20 21">
    <name type="scientific">Mola mola</name>
    <name type="common">Ocean sunfish</name>
    <name type="synonym">Tetraodon mola</name>
    <dbReference type="NCBI Taxonomy" id="94237"/>
    <lineage>
        <taxon>Eukaryota</taxon>
        <taxon>Metazoa</taxon>
        <taxon>Chordata</taxon>
        <taxon>Craniata</taxon>
        <taxon>Vertebrata</taxon>
        <taxon>Euteleostomi</taxon>
        <taxon>Actinopterygii</taxon>
        <taxon>Neopterygii</taxon>
        <taxon>Teleostei</taxon>
        <taxon>Neoteleostei</taxon>
        <taxon>Acanthomorphata</taxon>
        <taxon>Eupercaria</taxon>
        <taxon>Tetraodontiformes</taxon>
        <taxon>Molidae</taxon>
        <taxon>Mola</taxon>
    </lineage>
</organism>
<feature type="chain" id="PRO_5018629964" description="Leukocyte cell-derived chemotaxin 1" evidence="18">
    <location>
        <begin position="22"/>
        <end position="255"/>
    </location>
</feature>
<dbReference type="InterPro" id="IPR043405">
    <property type="entry name" value="Chondromodulin/Tenomodulin"/>
</dbReference>
<dbReference type="GO" id="GO:0001937">
    <property type="term" value="P:negative regulation of endothelial cell proliferation"/>
    <property type="evidence" value="ECO:0007669"/>
    <property type="project" value="TreeGrafter"/>
</dbReference>
<keyword evidence="13" id="KW-0891">Chondrogenesis</keyword>
<dbReference type="GO" id="GO:0016525">
    <property type="term" value="P:negative regulation of angiogenesis"/>
    <property type="evidence" value="ECO:0007669"/>
    <property type="project" value="TreeGrafter"/>
</dbReference>
<dbReference type="Ensembl" id="ENSMMOT00000026976.1">
    <property type="protein sequence ID" value="ENSMMOP00000026521.1"/>
    <property type="gene ID" value="ENSMMOG00000020089.1"/>
</dbReference>
<name>A0A3Q3XP50_MOLML</name>
<dbReference type="PANTHER" id="PTHR14064:SF6">
    <property type="entry name" value="LEUKOCYTE CELL-DERIVED CHEMOTAXIN 1"/>
    <property type="match status" value="1"/>
</dbReference>
<dbReference type="GO" id="GO:0012505">
    <property type="term" value="C:endomembrane system"/>
    <property type="evidence" value="ECO:0007669"/>
    <property type="project" value="UniProtKB-SubCell"/>
</dbReference>
<accession>A0A3Q3XP50</accession>
<dbReference type="GO" id="GO:0030154">
    <property type="term" value="P:cell differentiation"/>
    <property type="evidence" value="ECO:0007669"/>
    <property type="project" value="UniProtKB-KW"/>
</dbReference>
<dbReference type="GO" id="GO:0051216">
    <property type="term" value="P:cartilage development"/>
    <property type="evidence" value="ECO:0007669"/>
    <property type="project" value="UniProtKB-KW"/>
</dbReference>
<evidence type="ECO:0000256" key="8">
    <source>
        <dbReference type="ARBA" id="ARBA00022782"/>
    </source>
</evidence>
<keyword evidence="3" id="KW-0217">Developmental protein</keyword>
<comment type="subcellular location">
    <subcellularLocation>
        <location evidence="14">Endomembrane system</location>
        <topology evidence="14">Single-pass membrane protein</topology>
    </subcellularLocation>
    <subcellularLocation>
        <location evidence="1">Secreted</location>
        <location evidence="1">Extracellular space</location>
        <location evidence="1">Extracellular matrix</location>
    </subcellularLocation>
</comment>
<protein>
    <recommendedName>
        <fullName evidence="15">Leukocyte cell-derived chemotaxin 1</fullName>
    </recommendedName>
    <alternativeName>
        <fullName evidence="16">Chondromodulin</fullName>
    </alternativeName>
</protein>
<reference evidence="20" key="2">
    <citation type="submission" date="2025-09" db="UniProtKB">
        <authorList>
            <consortium name="Ensembl"/>
        </authorList>
    </citation>
    <scope>IDENTIFICATION</scope>
</reference>
<evidence type="ECO:0000313" key="20">
    <source>
        <dbReference type="Ensembl" id="ENSMMOP00000026521.1"/>
    </source>
</evidence>
<keyword evidence="4" id="KW-0964">Secreted</keyword>
<evidence type="ECO:0000256" key="10">
    <source>
        <dbReference type="ARBA" id="ARBA00023136"/>
    </source>
</evidence>
<evidence type="ECO:0000256" key="12">
    <source>
        <dbReference type="ARBA" id="ARBA00023180"/>
    </source>
</evidence>
<evidence type="ECO:0000256" key="9">
    <source>
        <dbReference type="ARBA" id="ARBA00022989"/>
    </source>
</evidence>
<evidence type="ECO:0000256" key="17">
    <source>
        <dbReference type="SAM" id="Phobius"/>
    </source>
</evidence>
<dbReference type="PANTHER" id="PTHR14064">
    <property type="entry name" value="CHONDROMODULIN-RELATED"/>
    <property type="match status" value="1"/>
</dbReference>
<evidence type="ECO:0000256" key="18">
    <source>
        <dbReference type="SAM" id="SignalP"/>
    </source>
</evidence>
<evidence type="ECO:0000256" key="15">
    <source>
        <dbReference type="ARBA" id="ARBA00039682"/>
    </source>
</evidence>
<evidence type="ECO:0000256" key="14">
    <source>
        <dbReference type="ARBA" id="ARBA00037847"/>
    </source>
</evidence>
<evidence type="ECO:0000256" key="3">
    <source>
        <dbReference type="ARBA" id="ARBA00022473"/>
    </source>
</evidence>
<comment type="similarity">
    <text evidence="2">Belongs to the chondromodulin-1 family.</text>
</comment>
<keyword evidence="6" id="KW-0165">Cleavage on pair of basic residues</keyword>
<dbReference type="SMART" id="SM01039">
    <property type="entry name" value="BRICHOS"/>
    <property type="match status" value="1"/>
</dbReference>
<evidence type="ECO:0000256" key="1">
    <source>
        <dbReference type="ARBA" id="ARBA00004498"/>
    </source>
</evidence>
<keyword evidence="9 17" id="KW-1133">Transmembrane helix</keyword>
<sequence>MRRIKLRLWFTACHVLLCVISNSVQEQSKGCRLLRFGAAALIVGALLMLCATTAATCGKPVYNVRYIVNMNGEAREGASEIDSDNNLERFRTGSGAEEAVEIHGFQIVMTGIRFFGGHECYMKSQIKANLPHMGAQNKESLEFDGTDEMMPVRFDEAFLIWLAEEQPLLFKINTALKLLQRSRGTGDEGGVTFDTMLDQRGICCSECQRSYTHSQRIREPLRGYRPWPYDCRRCQVSCRMIMPCRWWVGGLVNAF</sequence>
<keyword evidence="8" id="KW-0221">Differentiation</keyword>
<keyword evidence="18" id="KW-0732">Signal</keyword>
<evidence type="ECO:0000256" key="11">
    <source>
        <dbReference type="ARBA" id="ARBA00023157"/>
    </source>
</evidence>
<keyword evidence="7 17" id="KW-0812">Transmembrane</keyword>
<keyword evidence="10 17" id="KW-0472">Membrane</keyword>
<dbReference type="AlphaFoldDB" id="A0A3Q3XP50"/>
<evidence type="ECO:0000256" key="13">
    <source>
        <dbReference type="ARBA" id="ARBA00023188"/>
    </source>
</evidence>
<evidence type="ECO:0000256" key="2">
    <source>
        <dbReference type="ARBA" id="ARBA00009898"/>
    </source>
</evidence>
<evidence type="ECO:0000256" key="6">
    <source>
        <dbReference type="ARBA" id="ARBA00022685"/>
    </source>
</evidence>
<dbReference type="Proteomes" id="UP000261620">
    <property type="component" value="Unplaced"/>
</dbReference>